<dbReference type="Proteomes" id="UP001295684">
    <property type="component" value="Unassembled WGS sequence"/>
</dbReference>
<evidence type="ECO:0000313" key="3">
    <source>
        <dbReference type="Proteomes" id="UP001295684"/>
    </source>
</evidence>
<reference evidence="2" key="1">
    <citation type="submission" date="2023-07" db="EMBL/GenBank/DDBJ databases">
        <authorList>
            <consortium name="AG Swart"/>
            <person name="Singh M."/>
            <person name="Singh A."/>
            <person name="Seah K."/>
            <person name="Emmerich C."/>
        </authorList>
    </citation>
    <scope>NUCLEOTIDE SEQUENCE</scope>
    <source>
        <strain evidence="2">DP1</strain>
    </source>
</reference>
<keyword evidence="1" id="KW-0175">Coiled coil</keyword>
<keyword evidence="3" id="KW-1185">Reference proteome</keyword>
<evidence type="ECO:0000313" key="2">
    <source>
        <dbReference type="EMBL" id="CAI2364087.1"/>
    </source>
</evidence>
<organism evidence="2 3">
    <name type="scientific">Euplotes crassus</name>
    <dbReference type="NCBI Taxonomy" id="5936"/>
    <lineage>
        <taxon>Eukaryota</taxon>
        <taxon>Sar</taxon>
        <taxon>Alveolata</taxon>
        <taxon>Ciliophora</taxon>
        <taxon>Intramacronucleata</taxon>
        <taxon>Spirotrichea</taxon>
        <taxon>Hypotrichia</taxon>
        <taxon>Euplotida</taxon>
        <taxon>Euplotidae</taxon>
        <taxon>Moneuplotes</taxon>
    </lineage>
</organism>
<dbReference type="AlphaFoldDB" id="A0AAD1UB98"/>
<evidence type="ECO:0000256" key="1">
    <source>
        <dbReference type="SAM" id="Coils"/>
    </source>
</evidence>
<proteinExistence type="predicted"/>
<feature type="coiled-coil region" evidence="1">
    <location>
        <begin position="178"/>
        <end position="242"/>
    </location>
</feature>
<gene>
    <name evidence="2" type="ORF">ECRASSUSDP1_LOCUS5428</name>
</gene>
<accession>A0AAD1UB98</accession>
<feature type="coiled-coil region" evidence="1">
    <location>
        <begin position="281"/>
        <end position="350"/>
    </location>
</feature>
<name>A0AAD1UB98_EUPCR</name>
<comment type="caution">
    <text evidence="2">The sequence shown here is derived from an EMBL/GenBank/DDBJ whole genome shotgun (WGS) entry which is preliminary data.</text>
</comment>
<protein>
    <submittedName>
        <fullName evidence="2">Uncharacterized protein</fullName>
    </submittedName>
</protein>
<dbReference type="EMBL" id="CAMPGE010005238">
    <property type="protein sequence ID" value="CAI2364087.1"/>
    <property type="molecule type" value="Genomic_DNA"/>
</dbReference>
<sequence length="434" mass="52761">MENSEKAVDQSYWVTQIKKDPEEFEEYLNKSITRTGGYKHLFKKRGISAKHKKRRLGNRAPRTRRPITAKTNKSMYQDSSLSNLYESMFKGPEEQYSELLRKTKSCSKKQEGFTKRRNKLEYEELEYKVKLQMKLDERTKKVKKCQELYAKGSIEKLKHRKTYEQTMNNCEKLASISREKAYKKAKQSQREMERFYKERNYQDEQIVLNLGNIHNKRLKTQLEQEKNNLKNYNKEALHSSKKVQKINEDISKRRAKSKRIQRRNCDQAKEHYNAVRERLHKTQFEKEFREKERLLEKKKKHEQSKLVLRENRQMLKYKSHKKLEQQKRIKQRQEERIKQISEVIKDIDKRNKKRSANVNHIQKCKQSYLEFKKQKNQETELKHKNKISMIKRKDINRREKLIDRIIEKNEKQVYTLTLEPKRSSKLKPTTKTRS</sequence>